<dbReference type="InterPro" id="IPR013011">
    <property type="entry name" value="PTS_EIIB_2"/>
</dbReference>
<dbReference type="GO" id="GO:0009401">
    <property type="term" value="P:phosphoenolpyruvate-dependent sugar phosphotransferase system"/>
    <property type="evidence" value="ECO:0007669"/>
    <property type="project" value="UniProtKB-KW"/>
</dbReference>
<accession>A0A1J6WVG5</accession>
<dbReference type="Gene3D" id="3.40.50.2300">
    <property type="match status" value="1"/>
</dbReference>
<evidence type="ECO:0000256" key="16">
    <source>
        <dbReference type="SAM" id="Phobius"/>
    </source>
</evidence>
<feature type="transmembrane region" description="Helical" evidence="16">
    <location>
        <begin position="219"/>
        <end position="240"/>
    </location>
</feature>
<comment type="subcellular location">
    <subcellularLocation>
        <location evidence="3">Cell membrane</location>
        <topology evidence="3">Multi-pass membrane protein</topology>
    </subcellularLocation>
</comment>
<reference evidence="19 20" key="1">
    <citation type="submission" date="2016-09" db="EMBL/GenBank/DDBJ databases">
        <title>Bacillus aquimaris SAMM genome sequence reveals colonization and biosurfactant production capacities.</title>
        <authorList>
            <person name="Waghmode S.R."/>
            <person name="Suryavanshi M.V."/>
        </authorList>
    </citation>
    <scope>NUCLEOTIDE SEQUENCE [LARGE SCALE GENOMIC DNA]</scope>
    <source>
        <strain evidence="19 20">SAMM</strain>
    </source>
</reference>
<dbReference type="PROSITE" id="PS51099">
    <property type="entry name" value="PTS_EIIB_TYPE_2"/>
    <property type="match status" value="1"/>
</dbReference>
<dbReference type="InterPro" id="IPR003501">
    <property type="entry name" value="PTS_EIIB_2/3"/>
</dbReference>
<dbReference type="EMBL" id="MINN01000117">
    <property type="protein sequence ID" value="OIU69857.1"/>
    <property type="molecule type" value="Genomic_DNA"/>
</dbReference>
<keyword evidence="8" id="KW-0597">Phosphoprotein</keyword>
<dbReference type="OrthoDB" id="9814222at2"/>
<dbReference type="InterPro" id="IPR003352">
    <property type="entry name" value="PTS_EIIC"/>
</dbReference>
<evidence type="ECO:0000259" key="18">
    <source>
        <dbReference type="PROSITE" id="PS51104"/>
    </source>
</evidence>
<keyword evidence="9" id="KW-0762">Sugar transport</keyword>
<keyword evidence="20" id="KW-1185">Reference proteome</keyword>
<dbReference type="InterPro" id="IPR036095">
    <property type="entry name" value="PTS_EIIB-like_sf"/>
</dbReference>
<evidence type="ECO:0000256" key="3">
    <source>
        <dbReference type="ARBA" id="ARBA00004651"/>
    </source>
</evidence>
<evidence type="ECO:0000256" key="5">
    <source>
        <dbReference type="ARBA" id="ARBA00021825"/>
    </source>
</evidence>
<dbReference type="InterPro" id="IPR013014">
    <property type="entry name" value="PTS_EIIC_2"/>
</dbReference>
<dbReference type="Pfam" id="PF02378">
    <property type="entry name" value="PTS_EIIC"/>
    <property type="match status" value="1"/>
</dbReference>
<proteinExistence type="predicted"/>
<evidence type="ECO:0000313" key="20">
    <source>
        <dbReference type="Proteomes" id="UP000182062"/>
    </source>
</evidence>
<dbReference type="GO" id="GO:0022872">
    <property type="term" value="F:protein-N(PI)-phosphohistidine-mannitol phosphotransferase system transmembrane transporter activity"/>
    <property type="evidence" value="ECO:0007669"/>
    <property type="project" value="InterPro"/>
</dbReference>
<feature type="transmembrane region" description="Helical" evidence="16">
    <location>
        <begin position="21"/>
        <end position="47"/>
    </location>
</feature>
<feature type="transmembrane region" description="Helical" evidence="16">
    <location>
        <begin position="53"/>
        <end position="72"/>
    </location>
</feature>
<evidence type="ECO:0000256" key="9">
    <source>
        <dbReference type="ARBA" id="ARBA00022597"/>
    </source>
</evidence>
<dbReference type="AlphaFoldDB" id="A0A1J6WVG5"/>
<evidence type="ECO:0000256" key="7">
    <source>
        <dbReference type="ARBA" id="ARBA00022475"/>
    </source>
</evidence>
<dbReference type="Pfam" id="PF02302">
    <property type="entry name" value="PTS_IIB"/>
    <property type="match status" value="1"/>
</dbReference>
<evidence type="ECO:0000256" key="8">
    <source>
        <dbReference type="ARBA" id="ARBA00022553"/>
    </source>
</evidence>
<dbReference type="NCBIfam" id="NF011663">
    <property type="entry name" value="PRK15083.1"/>
    <property type="match status" value="1"/>
</dbReference>
<evidence type="ECO:0000256" key="13">
    <source>
        <dbReference type="ARBA" id="ARBA00022989"/>
    </source>
</evidence>
<dbReference type="GO" id="GO:0090563">
    <property type="term" value="F:protein-phosphocysteine-sugar phosphotransferase activity"/>
    <property type="evidence" value="ECO:0007669"/>
    <property type="project" value="TreeGrafter"/>
</dbReference>
<keyword evidence="7" id="KW-1003">Cell membrane</keyword>
<feature type="transmembrane region" description="Helical" evidence="16">
    <location>
        <begin position="134"/>
        <end position="156"/>
    </location>
</feature>
<comment type="function">
    <text evidence="2">The phosphoenolpyruvate-dependent sugar phosphotransferase system (sugar PTS), a major carbohydrate active transport system, catalyzes the phosphorylation of incoming sugar substrates concomitantly with their translocation across the cell membrane. The enzyme II CmtAB PTS system is involved in D-mannitol transport.</text>
</comment>
<evidence type="ECO:0000313" key="19">
    <source>
        <dbReference type="EMBL" id="OIU69857.1"/>
    </source>
</evidence>
<feature type="transmembrane region" description="Helical" evidence="16">
    <location>
        <begin position="318"/>
        <end position="340"/>
    </location>
</feature>
<keyword evidence="14 16" id="KW-0472">Membrane</keyword>
<comment type="catalytic activity">
    <reaction evidence="1">
        <text>D-mannitol(out) + N(pros)-phospho-L-histidyl-[protein] = D-mannitol 1-phosphate(in) + L-histidyl-[protein]</text>
        <dbReference type="Rhea" id="RHEA:33363"/>
        <dbReference type="Rhea" id="RHEA-COMP:9745"/>
        <dbReference type="Rhea" id="RHEA-COMP:9746"/>
        <dbReference type="ChEBI" id="CHEBI:16899"/>
        <dbReference type="ChEBI" id="CHEBI:29979"/>
        <dbReference type="ChEBI" id="CHEBI:61381"/>
        <dbReference type="ChEBI" id="CHEBI:64837"/>
        <dbReference type="EC" id="2.7.1.197"/>
    </reaction>
</comment>
<dbReference type="InterPro" id="IPR029503">
    <property type="entry name" value="PTS_EIIB_mannitol"/>
</dbReference>
<feature type="transmembrane region" description="Helical" evidence="16">
    <location>
        <begin position="84"/>
        <end position="114"/>
    </location>
</feature>
<sequence>MEQTSVSKPSARAKIQAMGGFLTNMVLPNIGAFIAWGILTALFIPTGWVPNEYLAELVGPTITFLLPLLLAYTGGRMVGGQRGAVMGSIGAIGLIIGSDIPMFLGAMIIGPLGGLVIKRFDKLLENKIPAGFEMVINNFSIGILGFLLLLLSYTVIGPVIEAANEMVTAAIEALVETGFLPLLSLVNEPAKVLFLNNVIDQGIYYPLGMQETLEAGKSIYFTVASNPGPGLGLLLAFTVFGNKISRRTAPGAIIIHFFGGIHELYFPYVLMKPLTILGMIAGGMSGIATFQLFNSGLVAGPSPGSIFAYLALTPKGNFLGIILGVIVATVVSFLVTSLILKLDRKGDDEAALTESIEKSKTMKSEGKQVFNQPAVPEAAVEKKINKISFACDAGAGSSALGATTFRKKLQKENIEGIEVKHYRIEDVPSDSDIIVVHKNLYDRTRLSFENNEIITIENYIGDPKLVKLLIDLKEQ</sequence>
<evidence type="ECO:0000256" key="12">
    <source>
        <dbReference type="ARBA" id="ARBA00022692"/>
    </source>
</evidence>
<evidence type="ECO:0000256" key="2">
    <source>
        <dbReference type="ARBA" id="ARBA00002434"/>
    </source>
</evidence>
<dbReference type="EC" id="2.7.1.197" evidence="4"/>
<dbReference type="InterPro" id="IPR050893">
    <property type="entry name" value="Sugar_PTS"/>
</dbReference>
<name>A0A1J6WVG5_9BACI</name>
<dbReference type="GO" id="GO:0005886">
    <property type="term" value="C:plasma membrane"/>
    <property type="evidence" value="ECO:0007669"/>
    <property type="project" value="UniProtKB-SubCell"/>
</dbReference>
<dbReference type="PROSITE" id="PS51104">
    <property type="entry name" value="PTS_EIIC_TYPE_2"/>
    <property type="match status" value="1"/>
</dbReference>
<evidence type="ECO:0000256" key="14">
    <source>
        <dbReference type="ARBA" id="ARBA00023136"/>
    </source>
</evidence>
<evidence type="ECO:0000256" key="1">
    <source>
        <dbReference type="ARBA" id="ARBA00001655"/>
    </source>
</evidence>
<feature type="domain" description="PTS EIIC type-2" evidence="18">
    <location>
        <begin position="18"/>
        <end position="349"/>
    </location>
</feature>
<evidence type="ECO:0000256" key="6">
    <source>
        <dbReference type="ARBA" id="ARBA00022448"/>
    </source>
</evidence>
<dbReference type="PANTHER" id="PTHR30181">
    <property type="entry name" value="MANNITOL PERMEASE IIC COMPONENT"/>
    <property type="match status" value="1"/>
</dbReference>
<feature type="transmembrane region" description="Helical" evidence="16">
    <location>
        <begin position="252"/>
        <end position="271"/>
    </location>
</feature>
<comment type="caution">
    <text evidence="19">The sequence shown here is derived from an EMBL/GenBank/DDBJ whole genome shotgun (WGS) entry which is preliminary data.</text>
</comment>
<evidence type="ECO:0000259" key="17">
    <source>
        <dbReference type="PROSITE" id="PS51099"/>
    </source>
</evidence>
<dbReference type="SUPFAM" id="SSF52794">
    <property type="entry name" value="PTS system IIB component-like"/>
    <property type="match status" value="1"/>
</dbReference>
<dbReference type="NCBIfam" id="TIGR00851">
    <property type="entry name" value="mtlA"/>
    <property type="match status" value="1"/>
</dbReference>
<dbReference type="CDD" id="cd05567">
    <property type="entry name" value="PTS_IIB_mannitol"/>
    <property type="match status" value="1"/>
</dbReference>
<evidence type="ECO:0000256" key="11">
    <source>
        <dbReference type="ARBA" id="ARBA00022683"/>
    </source>
</evidence>
<evidence type="ECO:0000256" key="10">
    <source>
        <dbReference type="ARBA" id="ARBA00022679"/>
    </source>
</evidence>
<organism evidence="19 20">
    <name type="scientific">Rossellomorea aquimaris</name>
    <dbReference type="NCBI Taxonomy" id="189382"/>
    <lineage>
        <taxon>Bacteria</taxon>
        <taxon>Bacillati</taxon>
        <taxon>Bacillota</taxon>
        <taxon>Bacilli</taxon>
        <taxon>Bacillales</taxon>
        <taxon>Bacillaceae</taxon>
        <taxon>Rossellomorea</taxon>
    </lineage>
</organism>
<keyword evidence="13 16" id="KW-1133">Transmembrane helix</keyword>
<keyword evidence="11" id="KW-0598">Phosphotransferase system</keyword>
<feature type="domain" description="PTS EIIB type-2" evidence="17">
    <location>
        <begin position="385"/>
        <end position="475"/>
    </location>
</feature>
<keyword evidence="6" id="KW-0813">Transport</keyword>
<dbReference type="InterPro" id="IPR004718">
    <property type="entry name" value="PTS_IIC_mtl"/>
</dbReference>
<dbReference type="PANTHER" id="PTHR30181:SF2">
    <property type="entry name" value="PTS SYSTEM MANNITOL-SPECIFIC EIICBA COMPONENT"/>
    <property type="match status" value="1"/>
</dbReference>
<gene>
    <name evidence="19" type="ORF">BHE18_02560</name>
</gene>
<dbReference type="Proteomes" id="UP000182062">
    <property type="component" value="Unassembled WGS sequence"/>
</dbReference>
<evidence type="ECO:0000256" key="4">
    <source>
        <dbReference type="ARBA" id="ARBA00011909"/>
    </source>
</evidence>
<protein>
    <recommendedName>
        <fullName evidence="5">PTS system mannitol-specific EIICB component</fullName>
        <ecNumber evidence="4">2.7.1.197</ecNumber>
    </recommendedName>
    <alternativeName>
        <fullName evidence="15">EIICB-Mtl</fullName>
    </alternativeName>
</protein>
<keyword evidence="12 16" id="KW-0812">Transmembrane</keyword>
<keyword evidence="10" id="KW-0808">Transferase</keyword>
<evidence type="ECO:0000256" key="15">
    <source>
        <dbReference type="ARBA" id="ARBA00033349"/>
    </source>
</evidence>